<accession>A0A3B3TEV9</accession>
<reference evidence="2" key="1">
    <citation type="submission" date="2025-08" db="UniProtKB">
        <authorList>
            <consortium name="Ensembl"/>
        </authorList>
    </citation>
    <scope>IDENTIFICATION</scope>
</reference>
<feature type="region of interest" description="Disordered" evidence="1">
    <location>
        <begin position="259"/>
        <end position="281"/>
    </location>
</feature>
<dbReference type="GO" id="GO:0005789">
    <property type="term" value="C:endoplasmic reticulum membrane"/>
    <property type="evidence" value="ECO:0007669"/>
    <property type="project" value="TreeGrafter"/>
</dbReference>
<feature type="region of interest" description="Disordered" evidence="1">
    <location>
        <begin position="309"/>
        <end position="351"/>
    </location>
</feature>
<dbReference type="PANTHER" id="PTHR45799">
    <property type="entry name" value="RETICULON-LIKE PROTEIN"/>
    <property type="match status" value="1"/>
</dbReference>
<evidence type="ECO:0000256" key="1">
    <source>
        <dbReference type="SAM" id="MobiDB-lite"/>
    </source>
</evidence>
<dbReference type="PANTHER" id="PTHR45799:SF6">
    <property type="entry name" value="RETICULON"/>
    <property type="match status" value="1"/>
</dbReference>
<dbReference type="GO" id="GO:0071787">
    <property type="term" value="P:endoplasmic reticulum tubular network formation"/>
    <property type="evidence" value="ECO:0007669"/>
    <property type="project" value="TreeGrafter"/>
</dbReference>
<reference evidence="2" key="2">
    <citation type="submission" date="2025-09" db="UniProtKB">
        <authorList>
            <consortium name="Ensembl"/>
        </authorList>
    </citation>
    <scope>IDENTIFICATION</scope>
</reference>
<dbReference type="GeneTree" id="ENSGT00940000155077"/>
<dbReference type="Ensembl" id="ENSPKIT00000022238.1">
    <property type="protein sequence ID" value="ENSPKIP00000041205.1"/>
    <property type="gene ID" value="ENSPKIG00000017851.1"/>
</dbReference>
<name>A0A3B3TEV9_9TELE</name>
<feature type="compositionally biased region" description="Pro residues" evidence="1">
    <location>
        <begin position="420"/>
        <end position="430"/>
    </location>
</feature>
<protein>
    <submittedName>
        <fullName evidence="2">Uncharacterized protein</fullName>
    </submittedName>
</protein>
<dbReference type="Proteomes" id="UP000261540">
    <property type="component" value="Unplaced"/>
</dbReference>
<dbReference type="InterPro" id="IPR046964">
    <property type="entry name" value="RTN1-4"/>
</dbReference>
<dbReference type="GO" id="GO:0014069">
    <property type="term" value="C:postsynaptic density"/>
    <property type="evidence" value="ECO:0007669"/>
    <property type="project" value="TreeGrafter"/>
</dbReference>
<sequence length="459" mass="48746">MTAKPHMILLDSAYGHGMPCRPSWLCAWHSCYTGNKFRGTPSKPTSSLLVSGGSSHLVEILTLQGDLDFDLLNSSVSTGSDLYTSLRSQQVAPYLFGDQKQVERVSSLDSHGGMFSSDSGIEMTPGESIDVARSLLESEKTETYSYMDVGQRDEHQQQLQHLGGWDDSVKTSSGQYQEKKAPETLGPVLDSYSFPYVEEPSDEELLDHLAESAGGTPRTISPVRITLTETAPASGCPPQISVSERESILSLGVEGVPTVTLSEPEDDSPDSVTPPLTEESPSDLMFQSSVVKPVSSGVVNAFGASAQPLHSATVHDQDGSSAESGDSEIELVSDEPSPLHEQRSPGAGYASFGLMGGPASAVAPVAPPIQYSILREEREAELDSELVIESCDASSASEESPKREQDPAPAPTPALTTAPAPAPAPMPVEPPSYISREGPASDKIPSPSKMEGVYPCRPQ</sequence>
<feature type="region of interest" description="Disordered" evidence="1">
    <location>
        <begin position="382"/>
        <end position="459"/>
    </location>
</feature>
<proteinExistence type="predicted"/>
<dbReference type="GO" id="GO:0043005">
    <property type="term" value="C:neuron projection"/>
    <property type="evidence" value="ECO:0007669"/>
    <property type="project" value="TreeGrafter"/>
</dbReference>
<dbReference type="GO" id="GO:0007420">
    <property type="term" value="P:brain development"/>
    <property type="evidence" value="ECO:0007669"/>
    <property type="project" value="TreeGrafter"/>
</dbReference>
<organism evidence="2 3">
    <name type="scientific">Paramormyrops kingsleyae</name>
    <dbReference type="NCBI Taxonomy" id="1676925"/>
    <lineage>
        <taxon>Eukaryota</taxon>
        <taxon>Metazoa</taxon>
        <taxon>Chordata</taxon>
        <taxon>Craniata</taxon>
        <taxon>Vertebrata</taxon>
        <taxon>Euteleostomi</taxon>
        <taxon>Actinopterygii</taxon>
        <taxon>Neopterygii</taxon>
        <taxon>Teleostei</taxon>
        <taxon>Osteoglossocephala</taxon>
        <taxon>Osteoglossomorpha</taxon>
        <taxon>Osteoglossiformes</taxon>
        <taxon>Mormyridae</taxon>
        <taxon>Paramormyrops</taxon>
    </lineage>
</organism>
<dbReference type="GO" id="GO:0030182">
    <property type="term" value="P:neuron differentiation"/>
    <property type="evidence" value="ECO:0007669"/>
    <property type="project" value="TreeGrafter"/>
</dbReference>
<dbReference type="AlphaFoldDB" id="A0A3B3TEV9"/>
<keyword evidence="3" id="KW-1185">Reference proteome</keyword>
<dbReference type="STRING" id="1676925.ENSPKIP00000041205"/>
<evidence type="ECO:0000313" key="3">
    <source>
        <dbReference type="Proteomes" id="UP000261540"/>
    </source>
</evidence>
<feature type="region of interest" description="Disordered" evidence="1">
    <location>
        <begin position="151"/>
        <end position="174"/>
    </location>
</feature>
<evidence type="ECO:0000313" key="2">
    <source>
        <dbReference type="Ensembl" id="ENSPKIP00000041205.1"/>
    </source>
</evidence>